<comment type="caution">
    <text evidence="1">The sequence shown here is derived from an EMBL/GenBank/DDBJ whole genome shotgun (WGS) entry which is preliminary data.</text>
</comment>
<evidence type="ECO:0000313" key="1">
    <source>
        <dbReference type="EMBL" id="MPM68646.1"/>
    </source>
</evidence>
<organism evidence="1">
    <name type="scientific">bioreactor metagenome</name>
    <dbReference type="NCBI Taxonomy" id="1076179"/>
    <lineage>
        <taxon>unclassified sequences</taxon>
        <taxon>metagenomes</taxon>
        <taxon>ecological metagenomes</taxon>
    </lineage>
</organism>
<reference evidence="1" key="1">
    <citation type="submission" date="2019-08" db="EMBL/GenBank/DDBJ databases">
        <authorList>
            <person name="Kucharzyk K."/>
            <person name="Murdoch R.W."/>
            <person name="Higgins S."/>
            <person name="Loffler F."/>
        </authorList>
    </citation>
    <scope>NUCLEOTIDE SEQUENCE</scope>
</reference>
<sequence length="163" mass="19001">MKKREKAIIKRLSEINQLTKESSDPRTDDALGCERKALLIELESIHDKEKKKRITEEIKRLTEIFKDTDANTGSYLESLIKRAAFMRITLEDYEEDIRINGSTEWFTQSPLTPPYERERPVIRLYNSMNKNYQSIMKQLADALPDSLRSGSEDEINDFIQGRG</sequence>
<dbReference type="EMBL" id="VSSQ01022374">
    <property type="protein sequence ID" value="MPM68646.1"/>
    <property type="molecule type" value="Genomic_DNA"/>
</dbReference>
<name>A0A645BTE6_9ZZZZ</name>
<accession>A0A645BTE6</accession>
<dbReference type="AlphaFoldDB" id="A0A645BTE6"/>
<gene>
    <name evidence="1" type="ORF">SDC9_115580</name>
</gene>
<proteinExistence type="predicted"/>
<protein>
    <submittedName>
        <fullName evidence="1">Uncharacterized protein</fullName>
    </submittedName>
</protein>